<dbReference type="Pfam" id="PF11917">
    <property type="entry name" value="DUF3435"/>
    <property type="match status" value="1"/>
</dbReference>
<comment type="caution">
    <text evidence="3">The sequence shown here is derived from an EMBL/GenBank/DDBJ whole genome shotgun (WGS) entry which is preliminary data.</text>
</comment>
<evidence type="ECO:0000313" key="3">
    <source>
        <dbReference type="EMBL" id="KOS38885.1"/>
    </source>
</evidence>
<feature type="compositionally biased region" description="Polar residues" evidence="1">
    <location>
        <begin position="490"/>
        <end position="501"/>
    </location>
</feature>
<organism evidence="3 4">
    <name type="scientific">Penicillium nordicum</name>
    <dbReference type="NCBI Taxonomy" id="229535"/>
    <lineage>
        <taxon>Eukaryota</taxon>
        <taxon>Fungi</taxon>
        <taxon>Dikarya</taxon>
        <taxon>Ascomycota</taxon>
        <taxon>Pezizomycotina</taxon>
        <taxon>Eurotiomycetes</taxon>
        <taxon>Eurotiomycetidae</taxon>
        <taxon>Eurotiales</taxon>
        <taxon>Aspergillaceae</taxon>
        <taxon>Penicillium</taxon>
    </lineage>
</organism>
<dbReference type="AlphaFoldDB" id="A0A0M9WBS5"/>
<dbReference type="EMBL" id="LHQQ01000230">
    <property type="protein sequence ID" value="KOS38885.1"/>
    <property type="molecule type" value="Genomic_DNA"/>
</dbReference>
<feature type="region of interest" description="Disordered" evidence="1">
    <location>
        <begin position="486"/>
        <end position="523"/>
    </location>
</feature>
<feature type="domain" description="C2H2-type" evidence="2">
    <location>
        <begin position="569"/>
        <end position="592"/>
    </location>
</feature>
<dbReference type="GO" id="GO:0003677">
    <property type="term" value="F:DNA binding"/>
    <property type="evidence" value="ECO:0007669"/>
    <property type="project" value="InterPro"/>
</dbReference>
<accession>A0A0M9WBS5</accession>
<reference evidence="3 4" key="1">
    <citation type="submission" date="2015-08" db="EMBL/GenBank/DDBJ databases">
        <title>Genome sequencing of Penicillium nordicum.</title>
        <authorList>
            <person name="Nguyen H.D."/>
            <person name="Seifert K.A."/>
        </authorList>
    </citation>
    <scope>NUCLEOTIDE SEQUENCE [LARGE SCALE GENOMIC DNA]</scope>
    <source>
        <strain evidence="3 4">DAOMC 185683</strain>
    </source>
</reference>
<dbReference type="OrthoDB" id="4485682at2759"/>
<dbReference type="PANTHER" id="PTHR37535">
    <property type="entry name" value="FLUG DOMAIN PROTEIN"/>
    <property type="match status" value="1"/>
</dbReference>
<dbReference type="InterPro" id="IPR021842">
    <property type="entry name" value="DUF3435"/>
</dbReference>
<dbReference type="STRING" id="229535.A0A0M9WBS5"/>
<name>A0A0M9WBS5_9EURO</name>
<evidence type="ECO:0000256" key="1">
    <source>
        <dbReference type="SAM" id="MobiDB-lite"/>
    </source>
</evidence>
<dbReference type="InterPro" id="IPR011010">
    <property type="entry name" value="DNA_brk_join_enz"/>
</dbReference>
<dbReference type="SUPFAM" id="SSF56349">
    <property type="entry name" value="DNA breaking-rejoining enzymes"/>
    <property type="match status" value="1"/>
</dbReference>
<dbReference type="PROSITE" id="PS00028">
    <property type="entry name" value="ZINC_FINGER_C2H2_1"/>
    <property type="match status" value="1"/>
</dbReference>
<dbReference type="InterPro" id="IPR013087">
    <property type="entry name" value="Znf_C2H2_type"/>
</dbReference>
<evidence type="ECO:0000259" key="2">
    <source>
        <dbReference type="PROSITE" id="PS00028"/>
    </source>
</evidence>
<evidence type="ECO:0000313" key="4">
    <source>
        <dbReference type="Proteomes" id="UP000037696"/>
    </source>
</evidence>
<keyword evidence="4" id="KW-1185">Reference proteome</keyword>
<sequence length="607" mass="69742">MKENLVTRYNLDMSVGEKPVMNVDDLYIVLHHHWTKDTTPYPDGRQIIQLAFLLLVSAYTASRPGALVYVEKNERTNVQHFFSNADDDEDEHEDDWDLGNEDLKTLCYGQISLILLPNPGGNRDHLVMEIDLKHTKGHHSRPKRKIFLMSEVKQPIFDVIVLVLTMAILDDAFLADVHSVEDIFKTRVSPPRRSVRLKFKEDKLNVPICRQPVSTSSEMTTHPIKPLKYHTYLYYLQRLSLAVGMIRAMKPYDLRRGTGEAVDKTASLPLLQQVMGHVYASTFQKYMNQRVQTHVQAAFLGLPSEDALMNILSHQSRFIDPRAPSKYDDLPESKRATILDHPEIVRLQQMRGTLALEAKELYGSMKNATGTKIGELKAMADAALRTAKKHLKEATFTGARNEFFDTIDTLEINKQLNTSLLDMKQDTYEPERIVHRLKERRRVAELMQAPSQELSEEDDILRRVILINALIDLGRVERVPSENLVPKKSAQVTITSKSQESSPDDPARSEQGLSPSPEPRDRPISLTNRHCLFCVFEPNYQCYFTTTRKAREHFEKHLRHFKRDEFISCPDKFCGLAFRGHRAFKSHAEKVHSIRYFTEAQRIKAGL</sequence>
<dbReference type="Proteomes" id="UP000037696">
    <property type="component" value="Unassembled WGS sequence"/>
</dbReference>
<proteinExistence type="predicted"/>
<gene>
    <name evidence="3" type="ORF">ACN38_g10289</name>
</gene>
<dbReference type="PANTHER" id="PTHR37535:SF2">
    <property type="entry name" value="FINGER DOMAIN PROTEIN, PUTATIVE (AFU_ORTHOLOGUE AFUA_6G09300)-RELATED"/>
    <property type="match status" value="1"/>
</dbReference>
<protein>
    <recommendedName>
        <fullName evidence="2">C2H2-type domain-containing protein</fullName>
    </recommendedName>
</protein>